<dbReference type="EMBL" id="CP027657">
    <property type="protein sequence ID" value="AVO55756.1"/>
    <property type="molecule type" value="Genomic_DNA"/>
</dbReference>
<gene>
    <name evidence="1" type="ORF">C7A17_24385</name>
</gene>
<evidence type="ECO:0000313" key="1">
    <source>
        <dbReference type="EMBL" id="AVO55756.1"/>
    </source>
</evidence>
<name>A0A2R3QVH2_ECTME</name>
<dbReference type="Proteomes" id="UP000238327">
    <property type="component" value="Chromosome"/>
</dbReference>
<dbReference type="AlphaFoldDB" id="A0A2R3QVH2"/>
<accession>A0A2R3QVH2</accession>
<organism evidence="1 2">
    <name type="scientific">Ectopseudomonas mendocina</name>
    <name type="common">Pseudomonas mendocina</name>
    <dbReference type="NCBI Taxonomy" id="300"/>
    <lineage>
        <taxon>Bacteria</taxon>
        <taxon>Pseudomonadati</taxon>
        <taxon>Pseudomonadota</taxon>
        <taxon>Gammaproteobacteria</taxon>
        <taxon>Pseudomonadales</taxon>
        <taxon>Pseudomonadaceae</taxon>
        <taxon>Ectopseudomonas</taxon>
    </lineage>
</organism>
<proteinExistence type="predicted"/>
<protein>
    <submittedName>
        <fullName evidence="1">Uncharacterized protein</fullName>
    </submittedName>
</protein>
<sequence length="83" mass="9939">MGENSLTVDRYWSRNEWGEENELVIDICILNKDGQQVDRYYCTDDEINEFRILESLHSAAHRRYYKIDEIIDDLIVNLDRIGE</sequence>
<evidence type="ECO:0000313" key="2">
    <source>
        <dbReference type="Proteomes" id="UP000238327"/>
    </source>
</evidence>
<reference evidence="1 2" key="1">
    <citation type="submission" date="2018-03" db="EMBL/GenBank/DDBJ databases">
        <title>Complete genome sequence and methylome analysis of Pseudomonas mendocina NEB 698.</title>
        <authorList>
            <person name="Morgan R.D."/>
        </authorList>
    </citation>
    <scope>NUCLEOTIDE SEQUENCE [LARGE SCALE GENOMIC DNA]</scope>
    <source>
        <strain evidence="1 2">NEB698</strain>
    </source>
</reference>